<feature type="compositionally biased region" description="Low complexity" evidence="2">
    <location>
        <begin position="25"/>
        <end position="43"/>
    </location>
</feature>
<comment type="caution">
    <text evidence="4">The sequence shown here is derived from an EMBL/GenBank/DDBJ whole genome shotgun (WGS) entry which is preliminary data.</text>
</comment>
<proteinExistence type="inferred from homology"/>
<dbReference type="InterPro" id="IPR027417">
    <property type="entry name" value="P-loop_NTPase"/>
</dbReference>
<dbReference type="Proteomes" id="UP001612915">
    <property type="component" value="Unassembled WGS sequence"/>
</dbReference>
<dbReference type="InterPro" id="IPR006321">
    <property type="entry name" value="PilT/PilU"/>
</dbReference>
<name>A0ABW8AR76_9ACTN</name>
<feature type="compositionally biased region" description="Pro residues" evidence="2">
    <location>
        <begin position="13"/>
        <end position="24"/>
    </location>
</feature>
<dbReference type="PROSITE" id="PS00662">
    <property type="entry name" value="T2SP_E"/>
    <property type="match status" value="1"/>
</dbReference>
<dbReference type="Gene3D" id="3.40.50.300">
    <property type="entry name" value="P-loop containing nucleotide triphosphate hydrolases"/>
    <property type="match status" value="1"/>
</dbReference>
<organism evidence="4 5">
    <name type="scientific">Spongisporangium articulatum</name>
    <dbReference type="NCBI Taxonomy" id="3362603"/>
    <lineage>
        <taxon>Bacteria</taxon>
        <taxon>Bacillati</taxon>
        <taxon>Actinomycetota</taxon>
        <taxon>Actinomycetes</taxon>
        <taxon>Kineosporiales</taxon>
        <taxon>Kineosporiaceae</taxon>
        <taxon>Spongisporangium</taxon>
    </lineage>
</organism>
<dbReference type="SMART" id="SM00382">
    <property type="entry name" value="AAA"/>
    <property type="match status" value="1"/>
</dbReference>
<dbReference type="PANTHER" id="PTHR30486">
    <property type="entry name" value="TWITCHING MOTILITY PROTEIN PILT"/>
    <property type="match status" value="1"/>
</dbReference>
<dbReference type="CDD" id="cd01131">
    <property type="entry name" value="PilT"/>
    <property type="match status" value="1"/>
</dbReference>
<dbReference type="InterPro" id="IPR001482">
    <property type="entry name" value="T2SS/T4SS_dom"/>
</dbReference>
<reference evidence="4 5" key="1">
    <citation type="submission" date="2024-10" db="EMBL/GenBank/DDBJ databases">
        <title>The Natural Products Discovery Center: Release of the First 8490 Sequenced Strains for Exploring Actinobacteria Biosynthetic Diversity.</title>
        <authorList>
            <person name="Kalkreuter E."/>
            <person name="Kautsar S.A."/>
            <person name="Yang D."/>
            <person name="Bader C.D."/>
            <person name="Teijaro C.N."/>
            <person name="Fluegel L."/>
            <person name="Davis C.M."/>
            <person name="Simpson J.R."/>
            <person name="Lauterbach L."/>
            <person name="Steele A.D."/>
            <person name="Gui C."/>
            <person name="Meng S."/>
            <person name="Li G."/>
            <person name="Viehrig K."/>
            <person name="Ye F."/>
            <person name="Su P."/>
            <person name="Kiefer A.F."/>
            <person name="Nichols A."/>
            <person name="Cepeda A.J."/>
            <person name="Yan W."/>
            <person name="Fan B."/>
            <person name="Jiang Y."/>
            <person name="Adhikari A."/>
            <person name="Zheng C.-J."/>
            <person name="Schuster L."/>
            <person name="Cowan T.M."/>
            <person name="Smanski M.J."/>
            <person name="Chevrette M.G."/>
            <person name="De Carvalho L.P.S."/>
            <person name="Shen B."/>
        </authorList>
    </citation>
    <scope>NUCLEOTIDE SEQUENCE [LARGE SCALE GENOMIC DNA]</scope>
    <source>
        <strain evidence="4 5">NPDC049639</strain>
    </source>
</reference>
<feature type="domain" description="Bacterial type II secretion system protein E" evidence="3">
    <location>
        <begin position="292"/>
        <end position="306"/>
    </location>
</feature>
<feature type="region of interest" description="Disordered" evidence="2">
    <location>
        <begin position="62"/>
        <end position="95"/>
    </location>
</feature>
<keyword evidence="5" id="KW-1185">Reference proteome</keyword>
<accession>A0ABW8AR76</accession>
<dbReference type="EMBL" id="JBITLV010000006">
    <property type="protein sequence ID" value="MFI7588883.1"/>
    <property type="molecule type" value="Genomic_DNA"/>
</dbReference>
<comment type="similarity">
    <text evidence="1">Belongs to the GSP E family.</text>
</comment>
<evidence type="ECO:0000256" key="2">
    <source>
        <dbReference type="SAM" id="MobiDB-lite"/>
    </source>
</evidence>
<sequence>MDSTPFAGVNPMPQQPAPPAPAPAQPAYAVPPASAPAPMQAPVRPAPVVPAAAPVQAPVQSPTYAPAPVQPPAPRPAHIEPGPATAGVDGSEDPFANDLDLHDVLRHLIESKGSDLHISVGAPPQVRVFGDLQGIPNYPPLSRAVIQRSLYAILTQRQRETFEAEMELDFSYAVHGLARFRVNYYRQRESLGAVFRVIPYEIKTLEQLGMPPVVASFADMSRGLVLVTGPTGSGKSTTLAAIIDLVNRTRRGHIMTVEDPIEFLHQHKLSLVNQREVGEDTKSFTLALRHALRQDPDVILIGELRDLETISTALTAAETGHLVFATLHTQDAAQTIDRVIDVFPAHQQQQVRVQLAATIQGVVCQTLCKTADGKGRVAATEIMVGTPAIRNLVREGKIHQIHSLMQAGAQHGMITADQSLAHLARHRVIDWREGLEHCHNVEDYRRLTQA</sequence>
<dbReference type="Gene3D" id="3.30.450.90">
    <property type="match status" value="1"/>
</dbReference>
<dbReference type="SUPFAM" id="SSF52540">
    <property type="entry name" value="P-loop containing nucleoside triphosphate hydrolases"/>
    <property type="match status" value="1"/>
</dbReference>
<evidence type="ECO:0000313" key="4">
    <source>
        <dbReference type="EMBL" id="MFI7588883.1"/>
    </source>
</evidence>
<evidence type="ECO:0000313" key="5">
    <source>
        <dbReference type="Proteomes" id="UP001612915"/>
    </source>
</evidence>
<dbReference type="RefSeq" id="WP_398283043.1">
    <property type="nucleotide sequence ID" value="NZ_JBITLV010000006.1"/>
</dbReference>
<evidence type="ECO:0000259" key="3">
    <source>
        <dbReference type="PROSITE" id="PS00662"/>
    </source>
</evidence>
<dbReference type="Pfam" id="PF00437">
    <property type="entry name" value="T2SSE"/>
    <property type="match status" value="1"/>
</dbReference>
<feature type="region of interest" description="Disordered" evidence="2">
    <location>
        <begin position="1"/>
        <end position="44"/>
    </location>
</feature>
<evidence type="ECO:0000256" key="1">
    <source>
        <dbReference type="ARBA" id="ARBA00006611"/>
    </source>
</evidence>
<protein>
    <submittedName>
        <fullName evidence="4">Type IV pilus twitching motility protein PilT</fullName>
    </submittedName>
</protein>
<gene>
    <name evidence="4" type="ORF">ACIB24_17605</name>
</gene>
<dbReference type="NCBIfam" id="TIGR01420">
    <property type="entry name" value="pilT_fam"/>
    <property type="match status" value="1"/>
</dbReference>
<dbReference type="InterPro" id="IPR050921">
    <property type="entry name" value="T4SS_GSP_E_ATPase"/>
</dbReference>
<dbReference type="InterPro" id="IPR003593">
    <property type="entry name" value="AAA+_ATPase"/>
</dbReference>